<evidence type="ECO:0000256" key="5">
    <source>
        <dbReference type="ARBA" id="ARBA00023180"/>
    </source>
</evidence>
<feature type="compositionally biased region" description="Polar residues" evidence="7">
    <location>
        <begin position="21"/>
        <end position="30"/>
    </location>
</feature>
<feature type="non-terminal residue" evidence="10">
    <location>
        <position position="431"/>
    </location>
</feature>
<gene>
    <name evidence="10" type="primary">Serpinf1</name>
    <name evidence="10" type="ORF">UROIND_R06759</name>
</gene>
<dbReference type="AlphaFoldDB" id="A0A852KHL5"/>
<evidence type="ECO:0000256" key="1">
    <source>
        <dbReference type="ARBA" id="ARBA00004613"/>
    </source>
</evidence>
<evidence type="ECO:0000313" key="11">
    <source>
        <dbReference type="Proteomes" id="UP000654395"/>
    </source>
</evidence>
<dbReference type="PROSITE" id="PS00284">
    <property type="entry name" value="SERPIN"/>
    <property type="match status" value="1"/>
</dbReference>
<comment type="caution">
    <text evidence="10">The sequence shown here is derived from an EMBL/GenBank/DDBJ whole genome shotgun (WGS) entry which is preliminary data.</text>
</comment>
<evidence type="ECO:0000256" key="7">
    <source>
        <dbReference type="SAM" id="MobiDB-lite"/>
    </source>
</evidence>
<name>A0A852KHL5_UROIN</name>
<feature type="chain" id="PRO_5032459555" evidence="8">
    <location>
        <begin position="20"/>
        <end position="431"/>
    </location>
</feature>
<dbReference type="SMART" id="SM00093">
    <property type="entry name" value="SERPIN"/>
    <property type="match status" value="1"/>
</dbReference>
<dbReference type="Proteomes" id="UP000654395">
    <property type="component" value="Unassembled WGS sequence"/>
</dbReference>
<dbReference type="PANTHER" id="PTHR11461">
    <property type="entry name" value="SERINE PROTEASE INHIBITOR, SERPIN"/>
    <property type="match status" value="1"/>
</dbReference>
<keyword evidence="5" id="KW-0325">Glycoprotein</keyword>
<dbReference type="InterPro" id="IPR042178">
    <property type="entry name" value="Serpin_sf_1"/>
</dbReference>
<protein>
    <submittedName>
        <fullName evidence="10">PEDF factor</fullName>
    </submittedName>
</protein>
<dbReference type="Gene3D" id="3.30.497.10">
    <property type="entry name" value="Antithrombin, subunit I, domain 2"/>
    <property type="match status" value="1"/>
</dbReference>
<dbReference type="GO" id="GO:0005615">
    <property type="term" value="C:extracellular space"/>
    <property type="evidence" value="ECO:0007669"/>
    <property type="project" value="InterPro"/>
</dbReference>
<evidence type="ECO:0000256" key="6">
    <source>
        <dbReference type="RuleBase" id="RU000411"/>
    </source>
</evidence>
<keyword evidence="4 8" id="KW-0732">Signal</keyword>
<dbReference type="GO" id="GO:0004867">
    <property type="term" value="F:serine-type endopeptidase inhibitor activity"/>
    <property type="evidence" value="ECO:0007669"/>
    <property type="project" value="InterPro"/>
</dbReference>
<dbReference type="Pfam" id="PF00079">
    <property type="entry name" value="Serpin"/>
    <property type="match status" value="1"/>
</dbReference>
<evidence type="ECO:0000313" key="10">
    <source>
        <dbReference type="EMBL" id="NXX78521.1"/>
    </source>
</evidence>
<evidence type="ECO:0000256" key="4">
    <source>
        <dbReference type="ARBA" id="ARBA00022729"/>
    </source>
</evidence>
<keyword evidence="3" id="KW-0964">Secreted</keyword>
<keyword evidence="11" id="KW-1185">Reference proteome</keyword>
<dbReference type="GO" id="GO:0016525">
    <property type="term" value="P:negative regulation of angiogenesis"/>
    <property type="evidence" value="ECO:0007669"/>
    <property type="project" value="InterPro"/>
</dbReference>
<dbReference type="InterPro" id="IPR023795">
    <property type="entry name" value="Serpin_CS"/>
</dbReference>
<evidence type="ECO:0000256" key="2">
    <source>
        <dbReference type="ARBA" id="ARBA00009500"/>
    </source>
</evidence>
<dbReference type="InterPro" id="IPR023796">
    <property type="entry name" value="Serpin_dom"/>
</dbReference>
<dbReference type="InterPro" id="IPR000215">
    <property type="entry name" value="Serpin_fam"/>
</dbReference>
<dbReference type="EMBL" id="WBNH01004613">
    <property type="protein sequence ID" value="NXX78521.1"/>
    <property type="molecule type" value="Genomic_DNA"/>
</dbReference>
<sequence>MQTPVVLLFLGLLSVPSRSQNSATEQNSATADGGNVGEVEEEDPFYKSPVNKLAAAVSNFGYDLYRQQSSRTATANVLLSPFSLATALSGLSLGAGERTEDVISRALFYDLLNKAEVHDTYKDLLTSVTGPEKSMRSASRIVLEKRLRVKPGFHSQLEKSYKMRLRALSGNSQLDLQEINSWVRQQTKGRIMRFMKDMPTDVSILLAGAAHFKGKNKILPFCLSKNIGTWKTKFDTKKTALKDFHLDEDRTVKVSMMSDPKAILRYGFDSELNCKIAQLPLTEGISAMFFLPTKVIQNMSLIEESLTSEFVHDVDKELKTVHAVLSLPKLKLNYEEALGNTVKETRLQSLFTSPDFTKISAKPIKLSHVQHKAILELSEDGERSTPNPGVNAARLTFPIEYHVDRPFLLVLRDDTTGTLLFIGKILDPRGI</sequence>
<accession>A0A852KHL5</accession>
<dbReference type="OrthoDB" id="9995163at2759"/>
<dbReference type="Gene3D" id="2.30.39.10">
    <property type="entry name" value="Alpha-1-antitrypsin, domain 1"/>
    <property type="match status" value="1"/>
</dbReference>
<dbReference type="SUPFAM" id="SSF56574">
    <property type="entry name" value="Serpins"/>
    <property type="match status" value="1"/>
</dbReference>
<comment type="subcellular location">
    <subcellularLocation>
        <location evidence="1">Secreted</location>
    </subcellularLocation>
</comment>
<reference evidence="10" key="1">
    <citation type="submission" date="2020-02" db="EMBL/GenBank/DDBJ databases">
        <title>Bird 10,000 Genomes (B10K) Project - Family phase.</title>
        <authorList>
            <person name="Zhang G."/>
        </authorList>
    </citation>
    <scope>NUCLEOTIDE SEQUENCE</scope>
    <source>
        <strain evidence="10">B10K-DU-030-59</strain>
    </source>
</reference>
<dbReference type="PANTHER" id="PTHR11461:SF84">
    <property type="entry name" value="PIGMENT EPITHELIUM-DERIVED FACTOR"/>
    <property type="match status" value="1"/>
</dbReference>
<dbReference type="CDD" id="cd02052">
    <property type="entry name" value="serpinF1_PEDF"/>
    <property type="match status" value="1"/>
</dbReference>
<feature type="region of interest" description="Disordered" evidence="7">
    <location>
        <begin position="21"/>
        <end position="42"/>
    </location>
</feature>
<evidence type="ECO:0000256" key="8">
    <source>
        <dbReference type="SAM" id="SignalP"/>
    </source>
</evidence>
<organism evidence="10 11">
    <name type="scientific">Urocolius indicus</name>
    <name type="common">Red-faced mousebird</name>
    <name type="synonym">Colius indicus</name>
    <dbReference type="NCBI Taxonomy" id="458196"/>
    <lineage>
        <taxon>Eukaryota</taxon>
        <taxon>Metazoa</taxon>
        <taxon>Chordata</taxon>
        <taxon>Craniata</taxon>
        <taxon>Vertebrata</taxon>
        <taxon>Euteleostomi</taxon>
        <taxon>Archelosauria</taxon>
        <taxon>Archosauria</taxon>
        <taxon>Dinosauria</taxon>
        <taxon>Saurischia</taxon>
        <taxon>Theropoda</taxon>
        <taxon>Coelurosauria</taxon>
        <taxon>Aves</taxon>
        <taxon>Neognathae</taxon>
        <taxon>Neoaves</taxon>
        <taxon>Telluraves</taxon>
        <taxon>Coraciimorphae</taxon>
        <taxon>Coliiformes</taxon>
        <taxon>Coliidae</taxon>
        <taxon>Urocolius</taxon>
    </lineage>
</organism>
<dbReference type="FunFam" id="3.30.497.10:FF:000003">
    <property type="entry name" value="Serpin family F member 1"/>
    <property type="match status" value="1"/>
</dbReference>
<dbReference type="InterPro" id="IPR033832">
    <property type="entry name" value="PEDF_serpin_dom"/>
</dbReference>
<evidence type="ECO:0000256" key="3">
    <source>
        <dbReference type="ARBA" id="ARBA00022525"/>
    </source>
</evidence>
<feature type="domain" description="Serpin" evidence="9">
    <location>
        <begin position="62"/>
        <end position="428"/>
    </location>
</feature>
<comment type="similarity">
    <text evidence="2 6">Belongs to the serpin family.</text>
</comment>
<feature type="non-terminal residue" evidence="10">
    <location>
        <position position="1"/>
    </location>
</feature>
<dbReference type="GO" id="GO:0050769">
    <property type="term" value="P:positive regulation of neurogenesis"/>
    <property type="evidence" value="ECO:0007669"/>
    <property type="project" value="InterPro"/>
</dbReference>
<evidence type="ECO:0000259" key="9">
    <source>
        <dbReference type="SMART" id="SM00093"/>
    </source>
</evidence>
<dbReference type="InterPro" id="IPR036186">
    <property type="entry name" value="Serpin_sf"/>
</dbReference>
<proteinExistence type="inferred from homology"/>
<dbReference type="InterPro" id="IPR042185">
    <property type="entry name" value="Serpin_sf_2"/>
</dbReference>
<feature type="signal peptide" evidence="8">
    <location>
        <begin position="1"/>
        <end position="19"/>
    </location>
</feature>